<name>A0A433QZ94_9FUNG</name>
<protein>
    <recommendedName>
        <fullName evidence="2">Prohibitin</fullName>
    </recommendedName>
</protein>
<keyword evidence="2" id="KW-0496">Mitochondrion</keyword>
<dbReference type="AlphaFoldDB" id="A0A433QZ94"/>
<feature type="transmembrane region" description="Helical" evidence="2">
    <location>
        <begin position="152"/>
        <end position="170"/>
    </location>
</feature>
<accession>A0A433QZ94</accession>
<reference evidence="3 4" key="1">
    <citation type="journal article" date="2018" name="New Phytol.">
        <title>Phylogenomics of Endogonaceae and evolution of mycorrhizas within Mucoromycota.</title>
        <authorList>
            <person name="Chang Y."/>
            <person name="Desiro A."/>
            <person name="Na H."/>
            <person name="Sandor L."/>
            <person name="Lipzen A."/>
            <person name="Clum A."/>
            <person name="Barry K."/>
            <person name="Grigoriev I.V."/>
            <person name="Martin F.M."/>
            <person name="Stajich J.E."/>
            <person name="Smith M.E."/>
            <person name="Bonito G."/>
            <person name="Spatafora J.W."/>
        </authorList>
    </citation>
    <scope>NUCLEOTIDE SEQUENCE [LARGE SCALE GENOMIC DNA]</scope>
    <source>
        <strain evidence="3 4">AD002</strain>
    </source>
</reference>
<keyword evidence="2" id="KW-1133">Transmembrane helix</keyword>
<evidence type="ECO:0000313" key="3">
    <source>
        <dbReference type="EMBL" id="RUS35108.1"/>
    </source>
</evidence>
<organism evidence="3 4">
    <name type="scientific">Jimgerdemannia flammicorona</name>
    <dbReference type="NCBI Taxonomy" id="994334"/>
    <lineage>
        <taxon>Eukaryota</taxon>
        <taxon>Fungi</taxon>
        <taxon>Fungi incertae sedis</taxon>
        <taxon>Mucoromycota</taxon>
        <taxon>Mucoromycotina</taxon>
        <taxon>Endogonomycetes</taxon>
        <taxon>Endogonales</taxon>
        <taxon>Endogonaceae</taxon>
        <taxon>Jimgerdemannia</taxon>
    </lineage>
</organism>
<gene>
    <name evidence="3" type="ORF">BC938DRAFT_475843</name>
</gene>
<keyword evidence="2" id="KW-0999">Mitochondrion inner membrane</keyword>
<evidence type="ECO:0000313" key="4">
    <source>
        <dbReference type="Proteomes" id="UP000274822"/>
    </source>
</evidence>
<dbReference type="Proteomes" id="UP000274822">
    <property type="component" value="Unassembled WGS sequence"/>
</dbReference>
<keyword evidence="4" id="KW-1185">Reference proteome</keyword>
<evidence type="ECO:0000256" key="1">
    <source>
        <dbReference type="ARBA" id="ARBA00009658"/>
    </source>
</evidence>
<comment type="caution">
    <text evidence="3">The sequence shown here is derived from an EMBL/GenBank/DDBJ whole genome shotgun (WGS) entry which is preliminary data.</text>
</comment>
<dbReference type="InterPro" id="IPR000163">
    <property type="entry name" value="Prohibitin"/>
</dbReference>
<comment type="similarity">
    <text evidence="1 2">Belongs to the prohibitin family.</text>
</comment>
<dbReference type="PANTHER" id="PTHR23222:SF0">
    <property type="entry name" value="PROHIBITIN 1"/>
    <property type="match status" value="1"/>
</dbReference>
<keyword evidence="2" id="KW-0812">Transmembrane</keyword>
<dbReference type="GO" id="GO:0005743">
    <property type="term" value="C:mitochondrial inner membrane"/>
    <property type="evidence" value="ECO:0007669"/>
    <property type="project" value="UniProtKB-SubCell"/>
</dbReference>
<dbReference type="GO" id="GO:0007005">
    <property type="term" value="P:mitochondrion organization"/>
    <property type="evidence" value="ECO:0007669"/>
    <property type="project" value="TreeGrafter"/>
</dbReference>
<dbReference type="PANTHER" id="PTHR23222">
    <property type="entry name" value="PROHIBITIN"/>
    <property type="match status" value="1"/>
</dbReference>
<comment type="caution">
    <text evidence="2">Lacks conserved residue(s) required for the propagation of feature annotation.</text>
</comment>
<feature type="transmembrane region" description="Helical" evidence="2">
    <location>
        <begin position="119"/>
        <end position="140"/>
    </location>
</feature>
<keyword evidence="2" id="KW-0472">Membrane</keyword>
<comment type="subcellular location">
    <subcellularLocation>
        <location evidence="2">Mitochondrion inner membrane</location>
    </subcellularLocation>
</comment>
<proteinExistence type="inferred from homology"/>
<sequence>MFLDSGERILKRRMNSSSLLEALTFWSLGCDLRRARNISTTTGSKDMQMVSAPEISRLSSIYQNLGMDYDERVLPSVGNEMLMSIVAQFDAGELIIQRAVVSRIREDLVKREMEFNIQLDNMSIVCCLPLALFCTFAFVSITQDRLWTRNNLLILVIILFRLLCLLAKTSRTLSNRNRLRKQEADGAKFIVEKAPEKAVIEASKNIVSTLAQAKNVTYLSSSGGKNGDSIILLNVSA</sequence>
<evidence type="ECO:0000256" key="2">
    <source>
        <dbReference type="RuleBase" id="RU366048"/>
    </source>
</evidence>
<dbReference type="PRINTS" id="PR00679">
    <property type="entry name" value="PROHIBITIN"/>
</dbReference>
<dbReference type="EMBL" id="RBNJ01000219">
    <property type="protein sequence ID" value="RUS35108.1"/>
    <property type="molecule type" value="Genomic_DNA"/>
</dbReference>